<comment type="caution">
    <text evidence="1">The sequence shown here is derived from an EMBL/GenBank/DDBJ whole genome shotgun (WGS) entry which is preliminary data.</text>
</comment>
<gene>
    <name evidence="1" type="ORF">EVAR_27956_1</name>
</gene>
<protein>
    <submittedName>
        <fullName evidence="1">Uncharacterized protein</fullName>
    </submittedName>
</protein>
<reference evidence="1 2" key="1">
    <citation type="journal article" date="2019" name="Commun. Biol.">
        <title>The bagworm genome reveals a unique fibroin gene that provides high tensile strength.</title>
        <authorList>
            <person name="Kono N."/>
            <person name="Nakamura H."/>
            <person name="Ohtoshi R."/>
            <person name="Tomita M."/>
            <person name="Numata K."/>
            <person name="Arakawa K."/>
        </authorList>
    </citation>
    <scope>NUCLEOTIDE SEQUENCE [LARGE SCALE GENOMIC DNA]</scope>
</reference>
<dbReference type="OrthoDB" id="8058536at2759"/>
<evidence type="ECO:0000313" key="1">
    <source>
        <dbReference type="EMBL" id="GBP91526.1"/>
    </source>
</evidence>
<evidence type="ECO:0000313" key="2">
    <source>
        <dbReference type="Proteomes" id="UP000299102"/>
    </source>
</evidence>
<keyword evidence="2" id="KW-1185">Reference proteome</keyword>
<organism evidence="1 2">
    <name type="scientific">Eumeta variegata</name>
    <name type="common">Bagworm moth</name>
    <name type="synonym">Eumeta japonica</name>
    <dbReference type="NCBI Taxonomy" id="151549"/>
    <lineage>
        <taxon>Eukaryota</taxon>
        <taxon>Metazoa</taxon>
        <taxon>Ecdysozoa</taxon>
        <taxon>Arthropoda</taxon>
        <taxon>Hexapoda</taxon>
        <taxon>Insecta</taxon>
        <taxon>Pterygota</taxon>
        <taxon>Neoptera</taxon>
        <taxon>Endopterygota</taxon>
        <taxon>Lepidoptera</taxon>
        <taxon>Glossata</taxon>
        <taxon>Ditrysia</taxon>
        <taxon>Tineoidea</taxon>
        <taxon>Psychidae</taxon>
        <taxon>Oiketicinae</taxon>
        <taxon>Eumeta</taxon>
    </lineage>
</organism>
<dbReference type="Proteomes" id="UP000299102">
    <property type="component" value="Unassembled WGS sequence"/>
</dbReference>
<dbReference type="EMBL" id="BGZK01002178">
    <property type="protein sequence ID" value="GBP91526.1"/>
    <property type="molecule type" value="Genomic_DNA"/>
</dbReference>
<accession>A0A4C1ZSS0</accession>
<proteinExistence type="predicted"/>
<name>A0A4C1ZSS0_EUMVA</name>
<sequence>MTAIQETNEKLRDRSRPVRKNKARQAALVGNFQRYFNKFVAACESSSLFNIHGGTLERPLSLGAGAPSYNNSSYAYLGLSARAALAAAPTGARRRYLRWVLLSPRELGELSVYMQVFPDDVILMFARQSASSVAENENRSLAHVHSWGINNKLREIRPLNLTIDRKVTLTLHVAKVCKKATNTYKGIARAAKETCDLSPENVRTIYNAVIVYRSVRFVRLDTSDEEARRVNDA</sequence>
<dbReference type="AlphaFoldDB" id="A0A4C1ZSS0"/>